<evidence type="ECO:0000313" key="2">
    <source>
        <dbReference type="EMBL" id="KAB7732805.1"/>
    </source>
</evidence>
<proteinExistence type="predicted"/>
<dbReference type="CDD" id="cd12956">
    <property type="entry name" value="CBM_SusE-F_like"/>
    <property type="match status" value="1"/>
</dbReference>
<dbReference type="RefSeq" id="WP_152122414.1">
    <property type="nucleotide sequence ID" value="NZ_WELI01000001.1"/>
</dbReference>
<name>A0A7J5U4W2_9BACT</name>
<dbReference type="CDD" id="cd12967">
    <property type="entry name" value="CBM_SusE-F_like_u1"/>
    <property type="match status" value="1"/>
</dbReference>
<comment type="caution">
    <text evidence="2">The sequence shown here is derived from an EMBL/GenBank/DDBJ whole genome shotgun (WGS) entry which is preliminary data.</text>
</comment>
<feature type="domain" description="SusE outer membrane protein" evidence="1">
    <location>
        <begin position="26"/>
        <end position="128"/>
    </location>
</feature>
<protein>
    <submittedName>
        <fullName evidence="2">SusF/SusE family outer membrane protein</fullName>
    </submittedName>
</protein>
<dbReference type="Gene3D" id="2.60.40.3620">
    <property type="match status" value="2"/>
</dbReference>
<dbReference type="Pfam" id="PF14292">
    <property type="entry name" value="SusE"/>
    <property type="match status" value="1"/>
</dbReference>
<evidence type="ECO:0000259" key="1">
    <source>
        <dbReference type="Pfam" id="PF14292"/>
    </source>
</evidence>
<evidence type="ECO:0000313" key="3">
    <source>
        <dbReference type="Proteomes" id="UP000488299"/>
    </source>
</evidence>
<dbReference type="Proteomes" id="UP000488299">
    <property type="component" value="Unassembled WGS sequence"/>
</dbReference>
<dbReference type="AlphaFoldDB" id="A0A7J5U4W2"/>
<dbReference type="EMBL" id="WELI01000001">
    <property type="protein sequence ID" value="KAB7732805.1"/>
    <property type="molecule type" value="Genomic_DNA"/>
</dbReference>
<gene>
    <name evidence="2" type="ORF">F5984_02310</name>
</gene>
<organism evidence="2 3">
    <name type="scientific">Rudanella paleaurantiibacter</name>
    <dbReference type="NCBI Taxonomy" id="2614655"/>
    <lineage>
        <taxon>Bacteria</taxon>
        <taxon>Pseudomonadati</taxon>
        <taxon>Bacteroidota</taxon>
        <taxon>Cytophagia</taxon>
        <taxon>Cytophagales</taxon>
        <taxon>Cytophagaceae</taxon>
        <taxon>Rudanella</taxon>
    </lineage>
</organism>
<sequence>MQRITLYSVFSLLALCLLWGCENEGDRLVMQEPGTVALTPSASTVTLTSSGSASNALTLNWTPVNYGVAVPVNYTVQFDKKGNEFKAPIEVTAGQSTTLALSNPDLNHTLLRLGVSPGMSGQIEMRVRSAINRPNDQPGQLTYSAPVTLTGTPYLVIVNYPSLYVPGGYQGWAPDVAPKISSVKSDGSYEGYIYFPAASEFKITSAPNWNSTNYGIGTAPDKISSTGDNLKLAAGGYYLFRVNTGTLTWSATPTTWGVIGAATPKGWDASTPMTYDAKSGTWKAELSLKQDELKFRANDAWTLNFGDNGADGFLEYDGQNIKVPSADTYTIELDLRMPGYYAYKLTKK</sequence>
<reference evidence="2 3" key="1">
    <citation type="submission" date="2019-10" db="EMBL/GenBank/DDBJ databases">
        <title>Rudanella paleaurantiibacter sp. nov., isolated from sludge.</title>
        <authorList>
            <person name="Xu S.Q."/>
        </authorList>
    </citation>
    <scope>NUCLEOTIDE SEQUENCE [LARGE SCALE GENOMIC DNA]</scope>
    <source>
        <strain evidence="2 3">HX-22-17</strain>
    </source>
</reference>
<dbReference type="InterPro" id="IPR025970">
    <property type="entry name" value="SusE"/>
</dbReference>
<keyword evidence="3" id="KW-1185">Reference proteome</keyword>
<accession>A0A7J5U4W2</accession>